<dbReference type="Proteomes" id="UP001284901">
    <property type="component" value="Unassembled WGS sequence"/>
</dbReference>
<name>A0ABU5GE00_9ACTO</name>
<evidence type="ECO:0000313" key="2">
    <source>
        <dbReference type="Proteomes" id="UP001284901"/>
    </source>
</evidence>
<proteinExistence type="predicted"/>
<keyword evidence="2" id="KW-1185">Reference proteome</keyword>
<dbReference type="RefSeq" id="WP_200807212.1">
    <property type="nucleotide sequence ID" value="NZ_CAUPFC010000015.1"/>
</dbReference>
<dbReference type="Gene3D" id="1.10.3290.10">
    <property type="entry name" value="Fido-like domain"/>
    <property type="match status" value="1"/>
</dbReference>
<sequence>MSGYEPPLRITPACDALVGQVCNLVEKLERPGEDGKFWLDSLGELGRRENRIRAIHATLAIEGNTLPLDSVRAILGGEYTADVTAQVLEVYNAGRAYDLLPELDPMSVRNVLRAHGTMMSGLVPESGRFRSGGVGSLRGMWLCTRPHRRIWFRNTCPICSRGIRNPRCTRL</sequence>
<dbReference type="GeneID" id="92813429"/>
<organism evidence="1 2">
    <name type="scientific">Actinotignum timonense</name>
    <dbReference type="NCBI Taxonomy" id="1870995"/>
    <lineage>
        <taxon>Bacteria</taxon>
        <taxon>Bacillati</taxon>
        <taxon>Actinomycetota</taxon>
        <taxon>Actinomycetes</taxon>
        <taxon>Actinomycetales</taxon>
        <taxon>Actinomycetaceae</taxon>
        <taxon>Actinotignum</taxon>
    </lineage>
</organism>
<dbReference type="InterPro" id="IPR036597">
    <property type="entry name" value="Fido-like_dom_sf"/>
</dbReference>
<evidence type="ECO:0000313" key="1">
    <source>
        <dbReference type="EMBL" id="MDY5147013.1"/>
    </source>
</evidence>
<dbReference type="EMBL" id="JAWNFY010000026">
    <property type="protein sequence ID" value="MDY5147013.1"/>
    <property type="molecule type" value="Genomic_DNA"/>
</dbReference>
<accession>A0ABU5GE00</accession>
<reference evidence="1 2" key="1">
    <citation type="submission" date="2023-10" db="EMBL/GenBank/DDBJ databases">
        <title>Whole Genome based description of the genera Actinobaculum and Actinotignum reveals a complex phylogenetic relationship within the species included in the genus Actinotignum.</title>
        <authorList>
            <person name="Jensen C.S."/>
            <person name="Dargis R."/>
            <person name="Kemp M."/>
            <person name="Christensen J.J."/>
        </authorList>
    </citation>
    <scope>NUCLEOTIDE SEQUENCE [LARGE SCALE GENOMIC DNA]</scope>
    <source>
        <strain evidence="1 2">SLA_B089</strain>
    </source>
</reference>
<protein>
    <submittedName>
        <fullName evidence="1">Uncharacterized protein</fullName>
    </submittedName>
</protein>
<comment type="caution">
    <text evidence="1">The sequence shown here is derived from an EMBL/GenBank/DDBJ whole genome shotgun (WGS) entry which is preliminary data.</text>
</comment>
<gene>
    <name evidence="1" type="ORF">R6P33_08295</name>
</gene>